<reference evidence="1" key="1">
    <citation type="submission" date="2021-02" db="EMBL/GenBank/DDBJ databases">
        <authorList>
            <person name="Nowell W R."/>
        </authorList>
    </citation>
    <scope>NUCLEOTIDE SEQUENCE</scope>
</reference>
<sequence>MIRYYLRSFYRRSSLKPSRWRSIYRSYIRIMFLLTVSSFLFVIFHAISIVQLNDAESDLSGVIISLTSTPARFH</sequence>
<dbReference type="Proteomes" id="UP000676336">
    <property type="component" value="Unassembled WGS sequence"/>
</dbReference>
<proteinExistence type="predicted"/>
<gene>
    <name evidence="1" type="ORF">SMN809_LOCUS73295</name>
</gene>
<protein>
    <submittedName>
        <fullName evidence="1">Uncharacterized protein</fullName>
    </submittedName>
</protein>
<dbReference type="AlphaFoldDB" id="A0A8S3I7F5"/>
<evidence type="ECO:0000313" key="1">
    <source>
        <dbReference type="EMBL" id="CAF5194048.1"/>
    </source>
</evidence>
<evidence type="ECO:0000313" key="2">
    <source>
        <dbReference type="Proteomes" id="UP000676336"/>
    </source>
</evidence>
<feature type="non-terminal residue" evidence="1">
    <location>
        <position position="74"/>
    </location>
</feature>
<comment type="caution">
    <text evidence="1">The sequence shown here is derived from an EMBL/GenBank/DDBJ whole genome shotgun (WGS) entry which is preliminary data.</text>
</comment>
<organism evidence="1 2">
    <name type="scientific">Rotaria magnacalcarata</name>
    <dbReference type="NCBI Taxonomy" id="392030"/>
    <lineage>
        <taxon>Eukaryota</taxon>
        <taxon>Metazoa</taxon>
        <taxon>Spiralia</taxon>
        <taxon>Gnathifera</taxon>
        <taxon>Rotifera</taxon>
        <taxon>Eurotatoria</taxon>
        <taxon>Bdelloidea</taxon>
        <taxon>Philodinida</taxon>
        <taxon>Philodinidae</taxon>
        <taxon>Rotaria</taxon>
    </lineage>
</organism>
<accession>A0A8S3I7F5</accession>
<dbReference type="EMBL" id="CAJOBI010327581">
    <property type="protein sequence ID" value="CAF5194048.1"/>
    <property type="molecule type" value="Genomic_DNA"/>
</dbReference>
<name>A0A8S3I7F5_9BILA</name>